<feature type="compositionally biased region" description="Low complexity" evidence="7">
    <location>
        <begin position="253"/>
        <end position="264"/>
    </location>
</feature>
<dbReference type="PANTHER" id="PTHR19331">
    <property type="entry name" value="SCAVENGER RECEPTOR DOMAIN-CONTAINING"/>
    <property type="match status" value="1"/>
</dbReference>
<reference evidence="12" key="2">
    <citation type="submission" date="2021-01" db="UniProtKB">
        <authorList>
            <consortium name="EnsemblMetazoa"/>
        </authorList>
    </citation>
    <scope>IDENTIFICATION</scope>
</reference>
<evidence type="ECO:0000259" key="10">
    <source>
        <dbReference type="PROSITE" id="PS50287"/>
    </source>
</evidence>
<evidence type="ECO:0000256" key="7">
    <source>
        <dbReference type="SAM" id="MobiDB-lite"/>
    </source>
</evidence>
<dbReference type="PROSITE" id="PS51212">
    <property type="entry name" value="WSC"/>
    <property type="match status" value="1"/>
</dbReference>
<dbReference type="AlphaFoldDB" id="A0A7M7PHP6"/>
<keyword evidence="8" id="KW-0472">Membrane</keyword>
<keyword evidence="5" id="KW-0325">Glycoprotein</keyword>
<keyword evidence="4" id="KW-0675">Receptor</keyword>
<dbReference type="InterPro" id="IPR002889">
    <property type="entry name" value="WSC_carb-bd"/>
</dbReference>
<dbReference type="Pfam" id="PF01822">
    <property type="entry name" value="WSC"/>
    <property type="match status" value="1"/>
</dbReference>
<keyword evidence="8" id="KW-0812">Transmembrane</keyword>
<protein>
    <recommendedName>
        <fullName evidence="14">WSC domain-containing protein</fullName>
    </recommendedName>
</protein>
<dbReference type="SUPFAM" id="SSF56487">
    <property type="entry name" value="SRCR-like"/>
    <property type="match status" value="1"/>
</dbReference>
<evidence type="ECO:0000256" key="4">
    <source>
        <dbReference type="ARBA" id="ARBA00023170"/>
    </source>
</evidence>
<dbReference type="PROSITE" id="PS50287">
    <property type="entry name" value="SRCR_2"/>
    <property type="match status" value="1"/>
</dbReference>
<dbReference type="GeneID" id="591818"/>
<feature type="disulfide bond" evidence="6">
    <location>
        <begin position="97"/>
        <end position="107"/>
    </location>
</feature>
<keyword evidence="3 6" id="KW-1015">Disulfide bond</keyword>
<dbReference type="SMART" id="SM00202">
    <property type="entry name" value="SR"/>
    <property type="match status" value="1"/>
</dbReference>
<dbReference type="EnsemblMetazoa" id="XM_030994573">
    <property type="protein sequence ID" value="XP_030850433"/>
    <property type="gene ID" value="LOC591818"/>
</dbReference>
<evidence type="ECO:0000256" key="8">
    <source>
        <dbReference type="SAM" id="Phobius"/>
    </source>
</evidence>
<dbReference type="InterPro" id="IPR036772">
    <property type="entry name" value="SRCR-like_dom_sf"/>
</dbReference>
<feature type="domain" description="WSC" evidence="11">
    <location>
        <begin position="127"/>
        <end position="223"/>
    </location>
</feature>
<dbReference type="SMART" id="SM00321">
    <property type="entry name" value="WSC"/>
    <property type="match status" value="1"/>
</dbReference>
<evidence type="ECO:0000256" key="3">
    <source>
        <dbReference type="ARBA" id="ARBA00023157"/>
    </source>
</evidence>
<evidence type="ECO:0000256" key="1">
    <source>
        <dbReference type="ARBA" id="ARBA00022729"/>
    </source>
</evidence>
<evidence type="ECO:0000256" key="9">
    <source>
        <dbReference type="SAM" id="SignalP"/>
    </source>
</evidence>
<dbReference type="KEGG" id="spu:591818"/>
<sequence>MNMDLSGIKAMMFAISWICSSATILDVRLQDGDSPTSGRIEVNVEGIGWNTICGSSWNMNDVIVTCRQLGFTGAQMELTRSQFGSGTAPIYKKNINCKGNENNLDDCQMSSQSCFGSSNAAGAVCQGPSYLGCYADNPLSRLLTGTSYVDSTAMTTSDCISFCRLRDFEYAGLELGSECYCGDADSDYIQYGHFSDAECRHTCAGNNLETCGGIAKMAVHITATPTTVTMPTTRTSSARTPNPLEGTSPGRNTTMMSPSSTSSTEVAPTKISEGFKGSLSDGMMMIIVYILGALLFFCIVIVLGCLIWNCRLRSRITYNISGKLETPLGNDQTINAPPYMTLSERKNDGGNGYQSLSVQRKEAQRIAMPDGPYADSLGEPVYQEPAVYLEPDNVCSVSYKPGDPVSDELFLGGGNEYETLGM</sequence>
<evidence type="ECO:0000259" key="11">
    <source>
        <dbReference type="PROSITE" id="PS51212"/>
    </source>
</evidence>
<dbReference type="OMA" id="WICSSAT"/>
<dbReference type="RefSeq" id="XP_030850433.1">
    <property type="nucleotide sequence ID" value="XM_030994573.1"/>
</dbReference>
<proteinExistence type="predicted"/>
<dbReference type="Gene3D" id="3.10.250.10">
    <property type="entry name" value="SRCR-like domain"/>
    <property type="match status" value="1"/>
</dbReference>
<feature type="signal peptide" evidence="9">
    <location>
        <begin position="1"/>
        <end position="22"/>
    </location>
</feature>
<keyword evidence="2" id="KW-0677">Repeat</keyword>
<dbReference type="FunFam" id="3.10.250.10:FF:000007">
    <property type="entry name" value="Soluble scavenger receptor cysteine-rich domain-containing protein SSC5D"/>
    <property type="match status" value="1"/>
</dbReference>
<name>A0A7M7PHP6_STRPU</name>
<dbReference type="OrthoDB" id="6020543at2759"/>
<keyword evidence="13" id="KW-1185">Reference proteome</keyword>
<dbReference type="InterPro" id="IPR001190">
    <property type="entry name" value="SRCR"/>
</dbReference>
<organism evidence="12 13">
    <name type="scientific">Strongylocentrotus purpuratus</name>
    <name type="common">Purple sea urchin</name>
    <dbReference type="NCBI Taxonomy" id="7668"/>
    <lineage>
        <taxon>Eukaryota</taxon>
        <taxon>Metazoa</taxon>
        <taxon>Echinodermata</taxon>
        <taxon>Eleutherozoa</taxon>
        <taxon>Echinozoa</taxon>
        <taxon>Echinoidea</taxon>
        <taxon>Euechinoidea</taxon>
        <taxon>Echinacea</taxon>
        <taxon>Camarodonta</taxon>
        <taxon>Echinidea</taxon>
        <taxon>Strongylocentrotidae</taxon>
        <taxon>Strongylocentrotus</taxon>
    </lineage>
</organism>
<evidence type="ECO:0000313" key="13">
    <source>
        <dbReference type="Proteomes" id="UP000007110"/>
    </source>
</evidence>
<keyword evidence="8" id="KW-1133">Transmembrane helix</keyword>
<keyword evidence="1 9" id="KW-0732">Signal</keyword>
<dbReference type="Pfam" id="PF00530">
    <property type="entry name" value="SRCR"/>
    <property type="match status" value="1"/>
</dbReference>
<evidence type="ECO:0000256" key="5">
    <source>
        <dbReference type="ARBA" id="ARBA00023180"/>
    </source>
</evidence>
<feature type="chain" id="PRO_5029707674" description="WSC domain-containing protein" evidence="9">
    <location>
        <begin position="23"/>
        <end position="422"/>
    </location>
</feature>
<evidence type="ECO:0000313" key="12">
    <source>
        <dbReference type="EnsemblMetazoa" id="XP_030850433"/>
    </source>
</evidence>
<dbReference type="GO" id="GO:0016020">
    <property type="term" value="C:membrane"/>
    <property type="evidence" value="ECO:0007669"/>
    <property type="project" value="InterPro"/>
</dbReference>
<dbReference type="Proteomes" id="UP000007110">
    <property type="component" value="Unassembled WGS sequence"/>
</dbReference>
<feature type="region of interest" description="Disordered" evidence="7">
    <location>
        <begin position="229"/>
        <end position="268"/>
    </location>
</feature>
<accession>A0A7M7PHP6</accession>
<dbReference type="InParanoid" id="A0A7M7PHP6"/>
<evidence type="ECO:0008006" key="14">
    <source>
        <dbReference type="Google" id="ProtNLM"/>
    </source>
</evidence>
<feature type="domain" description="SRCR" evidence="10">
    <location>
        <begin position="27"/>
        <end position="126"/>
    </location>
</feature>
<evidence type="ECO:0000256" key="6">
    <source>
        <dbReference type="PROSITE-ProRule" id="PRU00196"/>
    </source>
</evidence>
<feature type="transmembrane region" description="Helical" evidence="8">
    <location>
        <begin position="286"/>
        <end position="308"/>
    </location>
</feature>
<evidence type="ECO:0000256" key="2">
    <source>
        <dbReference type="ARBA" id="ARBA00022737"/>
    </source>
</evidence>
<dbReference type="PRINTS" id="PR00258">
    <property type="entry name" value="SPERACTRCPTR"/>
</dbReference>
<comment type="caution">
    <text evidence="6">Lacks conserved residue(s) required for the propagation of feature annotation.</text>
</comment>
<reference evidence="13" key="1">
    <citation type="submission" date="2015-02" db="EMBL/GenBank/DDBJ databases">
        <title>Genome sequencing for Strongylocentrotus purpuratus.</title>
        <authorList>
            <person name="Murali S."/>
            <person name="Liu Y."/>
            <person name="Vee V."/>
            <person name="English A."/>
            <person name="Wang M."/>
            <person name="Skinner E."/>
            <person name="Han Y."/>
            <person name="Muzny D.M."/>
            <person name="Worley K.C."/>
            <person name="Gibbs R.A."/>
        </authorList>
    </citation>
    <scope>NUCLEOTIDE SEQUENCE</scope>
</reference>